<dbReference type="InterPro" id="IPR002885">
    <property type="entry name" value="PPR_rpt"/>
</dbReference>
<dbReference type="EMBL" id="CAJNNW010000890">
    <property type="protein sequence ID" value="CAE8632075.1"/>
    <property type="molecule type" value="Genomic_DNA"/>
</dbReference>
<evidence type="ECO:0000313" key="4">
    <source>
        <dbReference type="Proteomes" id="UP000626109"/>
    </source>
</evidence>
<reference evidence="3" key="1">
    <citation type="submission" date="2021-02" db="EMBL/GenBank/DDBJ databases">
        <authorList>
            <person name="Dougan E. K."/>
            <person name="Rhodes N."/>
            <person name="Thang M."/>
            <person name="Chan C."/>
        </authorList>
    </citation>
    <scope>NUCLEOTIDE SEQUENCE</scope>
</reference>
<dbReference type="InterPro" id="IPR011990">
    <property type="entry name" value="TPR-like_helical_dom_sf"/>
</dbReference>
<dbReference type="GO" id="GO:0003872">
    <property type="term" value="F:6-phosphofructokinase activity"/>
    <property type="evidence" value="ECO:0007669"/>
    <property type="project" value="InterPro"/>
</dbReference>
<evidence type="ECO:0000313" key="3">
    <source>
        <dbReference type="EMBL" id="CAE8632075.1"/>
    </source>
</evidence>
<dbReference type="Gene3D" id="3.40.50.450">
    <property type="match status" value="1"/>
</dbReference>
<feature type="repeat" description="PPR" evidence="2">
    <location>
        <begin position="318"/>
        <end position="352"/>
    </location>
</feature>
<feature type="repeat" description="PPR" evidence="2">
    <location>
        <begin position="1326"/>
        <end position="1360"/>
    </location>
</feature>
<dbReference type="SUPFAM" id="SSF53784">
    <property type="entry name" value="Phosphofructokinase"/>
    <property type="match status" value="1"/>
</dbReference>
<feature type="repeat" description="PPR" evidence="2">
    <location>
        <begin position="1361"/>
        <end position="1395"/>
    </location>
</feature>
<proteinExistence type="predicted"/>
<dbReference type="PROSITE" id="PS51375">
    <property type="entry name" value="PPR"/>
    <property type="match status" value="8"/>
</dbReference>
<organism evidence="3 4">
    <name type="scientific">Polarella glacialis</name>
    <name type="common">Dinoflagellate</name>
    <dbReference type="NCBI Taxonomy" id="89957"/>
    <lineage>
        <taxon>Eukaryota</taxon>
        <taxon>Sar</taxon>
        <taxon>Alveolata</taxon>
        <taxon>Dinophyceae</taxon>
        <taxon>Suessiales</taxon>
        <taxon>Suessiaceae</taxon>
        <taxon>Polarella</taxon>
    </lineage>
</organism>
<evidence type="ECO:0000256" key="2">
    <source>
        <dbReference type="PROSITE-ProRule" id="PRU00708"/>
    </source>
</evidence>
<comment type="caution">
    <text evidence="3">The sequence shown here is derived from an EMBL/GenBank/DDBJ whole genome shotgun (WGS) entry which is preliminary data.</text>
</comment>
<sequence length="1761" mass="190566">MALEPPLGRAPAVSRRSSWKRALQDAKSWGACIKESCRDHLWERAVWQLLVAMRQSCPLAPNVVALNLAVGACARCGQWQAALGLADVTVGGGGAVPSQCPQADIITCNTAAKAVGDAGRWQLALGVLATGHLRARRLEPDAVTCNIALAACTRCLHWVGSLRLLSAANLCRAGPAPDVVSFSSAATACVRASLWEPGLALLSQLQSRGLQTDCAAMGVGISACAQGGVWTLSWELLVEMQRRRLRADVVAFGAHASACERGRQWQQALLAVEALAVQHMAQSRVVFNTALSACEKSLRWEWALAAFLSMQLRQVLPDITSFNAATSACEKGQQWERSLRLLQEAREFQLRPDVISYGAAISACQKSGWEVALRLLDWARRDGLAAPGDAALGNAAVSACHCGGRWRLSLVLLRELRSSRWLPEPSSVTCGAAMAACERGGQWRLALDLLFGAALGVLQPPLEAWCSALRAAGGTLHWSPALQILRQMPQRSLQPDVAVLAFAADCCEAASVPSQVPLALSSVHFAALTCGDQAITVLSAVSSELILFFAAITLQYFLFGNVFWLWRSTKASAGKRSKKAGELADVHSSATPSPAAAVEAASAAFRRGDHRGVLRHWQLARKDKEAGAAALLVQVVESMQRLSKDSSAILAEIESFLMKSQAAKDVGYMNQLIEPLSRSLDLELVRSLLELFPKLHIEADALTYEILVHMHFGTRSFGEVLKLQEQMRHQGIKPTTRTSLALLKVALQASKLDAAILSFQQVDPDMVPRHVGLQLVDLACRERRLTDFLPEIEAGRLPLSAEILNMVLGECLRSEDQQLGDRVLSLAVSPAVDKNARTYGLLVRAARGNHERISQLLDEFALSEAGHAGLNIQVATAVLAANNVELAEKLASLLKDDQPNQVPVVLALVRFFVDSGHPEKACGIYDSLLRPKADGNERRRAPLDARTQRSLLAACATCERQDIAAEVMQEDSSRQIAMIRECTAKSDINGAMGVLSTMDVSDPNKLSTSVWNSALDACIEQGDIVKAKDMMQKLCSAGIADTITYNTMLKAFVRQGQFDKALKAKDEMLRAGFLPNSSTFLEIIHGLLRSNMSSQAWEVIKEMKAAGLSPNRVLCAALAKSLKPTSSNEEINRVMQLTESMKEPMDEALLSCIVEACLRVQKPNMLANKLALLRGKDPVAVSAAHTFGSIIKAYGYIKDMAGVWDCWEDMMAKKVTPSSITIGCMVEAVASNGDVDGAYDLLRSLLSHRETKEQVNAVVYGSVIKGFGRLKKMDKVLAVFEDMKSNGIAPSLMTFNAIIDGCARSGQMDKVHHLILDMKSTGLQPNLITKSTMMKGFCAKGDMRTAFAILEEVRGGPEKPDEVVYNTMMDGCVQAGLVVEGEQLVAQMQAEGVAPSNYLLTGLVRLLKQAHQAERALELTQAAASKFRFKLNSHVYNELLQACLACRAYEQGAQAVARAIKDRCPVEGKFCQGIARGLLRGNVEMAVELLRSLLGLTSEGGHQRRQGVHAAALLDDAFIAEVLTALLHQASLERRGESAALLAELKTLKPTLWLEPALLRKGTGRGQFGDGGDVGPTSERPLTLLAEYLSLEELKQVIQPAVKLPPPLQISSDPYVVRDCRVKENLGHLERRRLDYKPAVPSYLLGPVRVQEDFVAPQSCDAEELAKSFPLTFAQGCALRLVGVSEPKPTHHDEVMCVTQPDGSSVCEVSSPSSKGSQKKMKVGVVFCSNQVPGFHPIVAGLCDYLMGLTPKAEVIGFLGG</sequence>
<feature type="repeat" description="PPR" evidence="2">
    <location>
        <begin position="1291"/>
        <end position="1325"/>
    </location>
</feature>
<feature type="non-terminal residue" evidence="3">
    <location>
        <position position="1761"/>
    </location>
</feature>
<dbReference type="NCBIfam" id="TIGR00756">
    <property type="entry name" value="PPR"/>
    <property type="match status" value="5"/>
</dbReference>
<dbReference type="PANTHER" id="PTHR47936">
    <property type="entry name" value="PPR_LONG DOMAIN-CONTAINING PROTEIN"/>
    <property type="match status" value="1"/>
</dbReference>
<keyword evidence="1" id="KW-0677">Repeat</keyword>
<feature type="repeat" description="PPR" evidence="2">
    <location>
        <begin position="700"/>
        <end position="734"/>
    </location>
</feature>
<name>A0A813H2Z3_POLGL</name>
<dbReference type="Gene3D" id="1.25.40.10">
    <property type="entry name" value="Tetratricopeptide repeat domain"/>
    <property type="match status" value="7"/>
</dbReference>
<gene>
    <name evidence="3" type="ORF">PGLA2088_LOCUS1178</name>
</gene>
<feature type="repeat" description="PPR" evidence="2">
    <location>
        <begin position="1256"/>
        <end position="1290"/>
    </location>
</feature>
<evidence type="ECO:0000256" key="1">
    <source>
        <dbReference type="ARBA" id="ARBA00022737"/>
    </source>
</evidence>
<dbReference type="Pfam" id="PF13041">
    <property type="entry name" value="PPR_2"/>
    <property type="match status" value="2"/>
</dbReference>
<accession>A0A813H2Z3</accession>
<dbReference type="Pfam" id="PF01535">
    <property type="entry name" value="PPR"/>
    <property type="match status" value="4"/>
</dbReference>
<dbReference type="InterPro" id="IPR035966">
    <property type="entry name" value="PKF_sf"/>
</dbReference>
<feature type="repeat" description="PPR" evidence="2">
    <location>
        <begin position="1076"/>
        <end position="1110"/>
    </location>
</feature>
<dbReference type="PANTHER" id="PTHR47936:SF1">
    <property type="entry name" value="PENTATRICOPEPTIDE REPEAT-CONTAINING PROTEIN GUN1, CHLOROPLASTIC"/>
    <property type="match status" value="1"/>
</dbReference>
<feature type="repeat" description="PPR" evidence="2">
    <location>
        <begin position="1041"/>
        <end position="1075"/>
    </location>
</feature>
<dbReference type="Proteomes" id="UP000626109">
    <property type="component" value="Unassembled WGS sequence"/>
</dbReference>
<evidence type="ECO:0008006" key="5">
    <source>
        <dbReference type="Google" id="ProtNLM"/>
    </source>
</evidence>
<protein>
    <recommendedName>
        <fullName evidence="5">Pentatricopeptide repeat-containing protein, chloroplastic</fullName>
    </recommendedName>
</protein>